<dbReference type="InterPro" id="IPR008984">
    <property type="entry name" value="SMAD_FHA_dom_sf"/>
</dbReference>
<keyword evidence="1" id="KW-0597">Phosphoprotein</keyword>
<dbReference type="PANTHER" id="PTHR22683:SF1">
    <property type="entry name" value="TYPE VII SECRETION SYSTEM PROTEIN ESSC"/>
    <property type="match status" value="1"/>
</dbReference>
<feature type="compositionally biased region" description="Low complexity" evidence="5">
    <location>
        <begin position="809"/>
        <end position="827"/>
    </location>
</feature>
<keyword evidence="2 4" id="KW-0547">Nucleotide-binding</keyword>
<dbReference type="InterPro" id="IPR027417">
    <property type="entry name" value="P-loop_NTPase"/>
</dbReference>
<organism evidence="9 10">
    <name type="scientific">Schaalia hyovaginalis</name>
    <dbReference type="NCBI Taxonomy" id="29316"/>
    <lineage>
        <taxon>Bacteria</taxon>
        <taxon>Bacillati</taxon>
        <taxon>Actinomycetota</taxon>
        <taxon>Actinomycetes</taxon>
        <taxon>Actinomycetales</taxon>
        <taxon>Actinomycetaceae</taxon>
        <taxon>Schaalia</taxon>
    </lineage>
</organism>
<feature type="transmembrane region" description="Helical" evidence="6">
    <location>
        <begin position="156"/>
        <end position="173"/>
    </location>
</feature>
<dbReference type="Pfam" id="PF01580">
    <property type="entry name" value="FtsK_SpoIIIE"/>
    <property type="match status" value="1"/>
</dbReference>
<dbReference type="PROSITE" id="PS50006">
    <property type="entry name" value="FHA_DOMAIN"/>
    <property type="match status" value="1"/>
</dbReference>
<evidence type="ECO:0000313" key="10">
    <source>
        <dbReference type="Proteomes" id="UP000617426"/>
    </source>
</evidence>
<dbReference type="InterPro" id="IPR003593">
    <property type="entry name" value="AAA+_ATPase"/>
</dbReference>
<dbReference type="InterPro" id="IPR002543">
    <property type="entry name" value="FtsK_dom"/>
</dbReference>
<keyword evidence="6" id="KW-0812">Transmembrane</keyword>
<feature type="transmembrane region" description="Helical" evidence="6">
    <location>
        <begin position="185"/>
        <end position="202"/>
    </location>
</feature>
<accession>A0A923IXI2</accession>
<keyword evidence="6" id="KW-1133">Transmembrane helix</keyword>
<reference evidence="9" key="1">
    <citation type="submission" date="2020-08" db="EMBL/GenBank/DDBJ databases">
        <title>Sequencing the genomes of 1000 actinobacteria strains.</title>
        <authorList>
            <person name="Klenk H.-P."/>
        </authorList>
    </citation>
    <scope>NUCLEOTIDE SEQUENCE</scope>
    <source>
        <strain evidence="9">DSM 10695</strain>
    </source>
</reference>
<evidence type="ECO:0000259" key="7">
    <source>
        <dbReference type="PROSITE" id="PS50006"/>
    </source>
</evidence>
<evidence type="ECO:0000256" key="6">
    <source>
        <dbReference type="SAM" id="Phobius"/>
    </source>
</evidence>
<keyword evidence="6" id="KW-0472">Membrane</keyword>
<dbReference type="SMART" id="SM00382">
    <property type="entry name" value="AAA"/>
    <property type="match status" value="1"/>
</dbReference>
<dbReference type="GO" id="GO:0003677">
    <property type="term" value="F:DNA binding"/>
    <property type="evidence" value="ECO:0007669"/>
    <property type="project" value="InterPro"/>
</dbReference>
<dbReference type="CDD" id="cd00060">
    <property type="entry name" value="FHA"/>
    <property type="match status" value="1"/>
</dbReference>
<dbReference type="PROSITE" id="PS50901">
    <property type="entry name" value="FTSK"/>
    <property type="match status" value="1"/>
</dbReference>
<feature type="binding site" evidence="4">
    <location>
        <begin position="395"/>
        <end position="402"/>
    </location>
    <ligand>
        <name>ATP</name>
        <dbReference type="ChEBI" id="CHEBI:30616"/>
    </ligand>
</feature>
<dbReference type="SUPFAM" id="SSF52540">
    <property type="entry name" value="P-loop containing nucleoside triphosphate hydrolases"/>
    <property type="match status" value="1"/>
</dbReference>
<dbReference type="CDD" id="cd01127">
    <property type="entry name" value="TrwB_TraG_TraD_VirD4"/>
    <property type="match status" value="1"/>
</dbReference>
<evidence type="ECO:0000256" key="4">
    <source>
        <dbReference type="PROSITE-ProRule" id="PRU00289"/>
    </source>
</evidence>
<dbReference type="InterPro" id="IPR050206">
    <property type="entry name" value="FtsK/SpoIIIE/SftA"/>
</dbReference>
<feature type="transmembrane region" description="Helical" evidence="6">
    <location>
        <begin position="126"/>
        <end position="144"/>
    </location>
</feature>
<dbReference type="InterPro" id="IPR000253">
    <property type="entry name" value="FHA_dom"/>
</dbReference>
<protein>
    <recommendedName>
        <fullName evidence="11">FHA domain-containing protein</fullName>
    </recommendedName>
</protein>
<gene>
    <name evidence="9" type="ORF">HD592_001657</name>
</gene>
<evidence type="ECO:0000259" key="8">
    <source>
        <dbReference type="PROSITE" id="PS50901"/>
    </source>
</evidence>
<dbReference type="SUPFAM" id="SSF49879">
    <property type="entry name" value="SMAD/FHA domain"/>
    <property type="match status" value="1"/>
</dbReference>
<dbReference type="Proteomes" id="UP000617426">
    <property type="component" value="Unassembled WGS sequence"/>
</dbReference>
<keyword evidence="3 4" id="KW-0067">ATP-binding</keyword>
<name>A0A923IXI2_9ACTO</name>
<feature type="domain" description="FtsK" evidence="8">
    <location>
        <begin position="377"/>
        <end position="566"/>
    </location>
</feature>
<dbReference type="PANTHER" id="PTHR22683">
    <property type="entry name" value="SPORULATION PROTEIN RELATED"/>
    <property type="match status" value="1"/>
</dbReference>
<dbReference type="Gene3D" id="2.60.200.20">
    <property type="match status" value="1"/>
</dbReference>
<evidence type="ECO:0000256" key="2">
    <source>
        <dbReference type="ARBA" id="ARBA00022741"/>
    </source>
</evidence>
<dbReference type="Gene3D" id="3.40.50.300">
    <property type="entry name" value="P-loop containing nucleotide triphosphate hydrolases"/>
    <property type="match status" value="1"/>
</dbReference>
<evidence type="ECO:0000256" key="5">
    <source>
        <dbReference type="SAM" id="MobiDB-lite"/>
    </source>
</evidence>
<comment type="caution">
    <text evidence="9">The sequence shown here is derived from an EMBL/GenBank/DDBJ whole genome shotgun (WGS) entry which is preliminary data.</text>
</comment>
<dbReference type="RefSeq" id="WP_184453265.1">
    <property type="nucleotide sequence ID" value="NZ_JACHMK010000001.1"/>
</dbReference>
<dbReference type="EMBL" id="JACHMK010000001">
    <property type="protein sequence ID" value="MBB6335092.1"/>
    <property type="molecule type" value="Genomic_DNA"/>
</dbReference>
<evidence type="ECO:0000256" key="3">
    <source>
        <dbReference type="ARBA" id="ARBA00022840"/>
    </source>
</evidence>
<feature type="domain" description="FHA" evidence="7">
    <location>
        <begin position="18"/>
        <end position="75"/>
    </location>
</feature>
<dbReference type="AlphaFoldDB" id="A0A923IXI2"/>
<feature type="region of interest" description="Disordered" evidence="5">
    <location>
        <begin position="805"/>
        <end position="836"/>
    </location>
</feature>
<keyword evidence="10" id="KW-1185">Reference proteome</keyword>
<sequence length="1005" mass="105840">MDEAAASARLALRSGHHLVCVRGPDTGLVLPLPCEIGREGTGLADPLLSRHHARVRMRGARALLTDLGSRNGTALRWGPFKRGLPAGRERALAPGSRILAGSDVFAVRARPASLSRREGRGRRPSALFLLPFVSLALLVAPRIAGRLPRGPQLLPLLGLALASLLLTAAALVARRRRRERDPGVLALRLAMLAAASGHGGRLPEHDSLRIPIPSAKSARRADAGSPDAPRAIACIGPDGARMADGIAASLIARLGGAVLDLPDGRRLLFGHGRALVEIIDSAPPRRTRADPRATEADIPRFRIGIAADIAQAPEWCEAILEADGFALTARWWDQFGAEDPARSLPKRLDLVPLLEGAKRSGDDARSGLAAPIGENAQGVVRIDLVNDGPHALIAGTTGSGKSEALLTWLKALSSTYSPAQLRLILIDYKGGAAFAPLSALPHVEAVFTDLSTEGTARAIRGLLALVRAREREFAALAVPDYPARCSLGGPSQPPPRILVVVDEFASLIDAHPRAIDAMNRICAQGRSLGIHLIASTQRPAGAIPASMRQNLDLRIALRCVSESDSIDLIGSPDAARLERVPGRAIIPGAGVVQFALGSRWSAPAWPIEAIPLPWAPEFPARIGVEELGLLAARSCQAGAAAGAPIALVDGIEDGAHHALRWRGGRVVLRADADEAGLAARAARSIGAVIALSLGMRMRCLEGACDAPASQADRAEDLLLELEAASDGRAQVLVIPDLVEIRRLLVAVYGPLRADELALEGIRAAEASGCVTVAAWAGGRSSGESPGVGNALVSSAKTVLSRSSDPFETLAGAGPSSAAPLSNASGAAEGRGRRPASESHWWIRDPVGDPRLVCLPLVDHRRAEAPREAVRPWAEARASAGAFEEPVILAGPSWTRLDPPESGSWLILGDRENLAERALEGIARGRGLPAPRIRSLPSASWSQAVSDEDLALLVLNPSGDAIRAFAHGPLPLPPALQHRCEDRRRGFGRIRGRWFRIGIVAAESTE</sequence>
<proteinExistence type="predicted"/>
<evidence type="ECO:0000256" key="1">
    <source>
        <dbReference type="ARBA" id="ARBA00022553"/>
    </source>
</evidence>
<evidence type="ECO:0008006" key="11">
    <source>
        <dbReference type="Google" id="ProtNLM"/>
    </source>
</evidence>
<dbReference type="Pfam" id="PF00498">
    <property type="entry name" value="FHA"/>
    <property type="match status" value="1"/>
</dbReference>
<evidence type="ECO:0000313" key="9">
    <source>
        <dbReference type="EMBL" id="MBB6335092.1"/>
    </source>
</evidence>
<dbReference type="GO" id="GO:0005524">
    <property type="term" value="F:ATP binding"/>
    <property type="evidence" value="ECO:0007669"/>
    <property type="project" value="UniProtKB-UniRule"/>
</dbReference>